<dbReference type="Pfam" id="PF18765">
    <property type="entry name" value="Polbeta"/>
    <property type="match status" value="1"/>
</dbReference>
<feature type="domain" description="Polymerase beta nucleotidyltransferase" evidence="1">
    <location>
        <begin position="3"/>
        <end position="94"/>
    </location>
</feature>
<reference evidence="3" key="1">
    <citation type="submission" date="2017-09" db="EMBL/GenBank/DDBJ databases">
        <title>Depth-based differentiation of microbial function through sediment-hosted aquifers and enrichment of novel symbionts in the deep terrestrial subsurface.</title>
        <authorList>
            <person name="Probst A.J."/>
            <person name="Ladd B."/>
            <person name="Jarett J.K."/>
            <person name="Geller-Mcgrath D.E."/>
            <person name="Sieber C.M.K."/>
            <person name="Emerson J.B."/>
            <person name="Anantharaman K."/>
            <person name="Thomas B.C."/>
            <person name="Malmstrom R."/>
            <person name="Stieglmeier M."/>
            <person name="Klingl A."/>
            <person name="Woyke T."/>
            <person name="Ryan C.M."/>
            <person name="Banfield J.F."/>
        </authorList>
    </citation>
    <scope>NUCLEOTIDE SEQUENCE [LARGE SCALE GENOMIC DNA]</scope>
</reference>
<dbReference type="Gene3D" id="3.30.460.10">
    <property type="entry name" value="Beta Polymerase, domain 2"/>
    <property type="match status" value="1"/>
</dbReference>
<evidence type="ECO:0000259" key="1">
    <source>
        <dbReference type="Pfam" id="PF18765"/>
    </source>
</evidence>
<evidence type="ECO:0000313" key="2">
    <source>
        <dbReference type="EMBL" id="PJE69752.1"/>
    </source>
</evidence>
<evidence type="ECO:0000313" key="3">
    <source>
        <dbReference type="Proteomes" id="UP000236946"/>
    </source>
</evidence>
<proteinExistence type="predicted"/>
<dbReference type="InterPro" id="IPR043519">
    <property type="entry name" value="NT_sf"/>
</dbReference>
<dbReference type="CDD" id="cd05403">
    <property type="entry name" value="NT_KNTase_like"/>
    <property type="match status" value="1"/>
</dbReference>
<gene>
    <name evidence="2" type="ORF">COU98_00270</name>
</gene>
<accession>A0A2H9T1Z5</accession>
<dbReference type="PANTHER" id="PTHR43852">
    <property type="entry name" value="NUCLEOTIDYLTRANSFERASE"/>
    <property type="match status" value="1"/>
</dbReference>
<dbReference type="Proteomes" id="UP000236946">
    <property type="component" value="Unassembled WGS sequence"/>
</dbReference>
<protein>
    <recommendedName>
        <fullName evidence="1">Polymerase beta nucleotidyltransferase domain-containing protein</fullName>
    </recommendedName>
</protein>
<dbReference type="AlphaFoldDB" id="A0A2H9T1Z5"/>
<organism evidence="2 3">
    <name type="scientific">Candidatus Staskawiczbacteria bacterium CG10_big_fil_rev_8_21_14_0_10_38_10</name>
    <dbReference type="NCBI Taxonomy" id="1974891"/>
    <lineage>
        <taxon>Bacteria</taxon>
        <taxon>Candidatus Staskawicziibacteriota</taxon>
    </lineage>
</organism>
<name>A0A2H9T1Z5_9BACT</name>
<dbReference type="EMBL" id="PFEN01000005">
    <property type="protein sequence ID" value="PJE69752.1"/>
    <property type="molecule type" value="Genomic_DNA"/>
</dbReference>
<sequence length="128" mass="15065">MRNCLKKNKVGAIILFGSKITGYRHPKSDFDIGVVFEDENIRKNNPSEIYGDLYEIFSKAFQVSNPDIVYLRDTPLSLQFKAINTGKVIYQNSDKFFADYKEEVMLRYFDFKPVEEYFNKVFLGKKYD</sequence>
<dbReference type="InterPro" id="IPR041633">
    <property type="entry name" value="Polbeta"/>
</dbReference>
<dbReference type="PANTHER" id="PTHR43852:SF4">
    <property type="entry name" value="NUCLEOTIDYLTRANSFERASE"/>
    <property type="match status" value="1"/>
</dbReference>
<dbReference type="InterPro" id="IPR052930">
    <property type="entry name" value="TA_antitoxin_MntA"/>
</dbReference>
<comment type="caution">
    <text evidence="2">The sequence shown here is derived from an EMBL/GenBank/DDBJ whole genome shotgun (WGS) entry which is preliminary data.</text>
</comment>
<dbReference type="SUPFAM" id="SSF81301">
    <property type="entry name" value="Nucleotidyltransferase"/>
    <property type="match status" value="1"/>
</dbReference>
<dbReference type="NCBIfam" id="NF047752">
    <property type="entry name" value="MntA_antitoxin"/>
    <property type="match status" value="1"/>
</dbReference>